<evidence type="ECO:0000313" key="2">
    <source>
        <dbReference type="Proteomes" id="UP001500967"/>
    </source>
</evidence>
<name>A0ABP3D477_9ACTN</name>
<dbReference type="Proteomes" id="UP001500967">
    <property type="component" value="Unassembled WGS sequence"/>
</dbReference>
<keyword evidence="2" id="KW-1185">Reference proteome</keyword>
<gene>
    <name evidence="1" type="ORF">GCM10009539_03700</name>
</gene>
<organism evidence="1 2">
    <name type="scientific">Cryptosporangium japonicum</name>
    <dbReference type="NCBI Taxonomy" id="80872"/>
    <lineage>
        <taxon>Bacteria</taxon>
        <taxon>Bacillati</taxon>
        <taxon>Actinomycetota</taxon>
        <taxon>Actinomycetes</taxon>
        <taxon>Cryptosporangiales</taxon>
        <taxon>Cryptosporangiaceae</taxon>
        <taxon>Cryptosporangium</taxon>
    </lineage>
</organism>
<reference evidence="2" key="1">
    <citation type="journal article" date="2019" name="Int. J. Syst. Evol. Microbiol.">
        <title>The Global Catalogue of Microorganisms (GCM) 10K type strain sequencing project: providing services to taxonomists for standard genome sequencing and annotation.</title>
        <authorList>
            <consortium name="The Broad Institute Genomics Platform"/>
            <consortium name="The Broad Institute Genome Sequencing Center for Infectious Disease"/>
            <person name="Wu L."/>
            <person name="Ma J."/>
        </authorList>
    </citation>
    <scope>NUCLEOTIDE SEQUENCE [LARGE SCALE GENOMIC DNA]</scope>
    <source>
        <strain evidence="2">JCM 10425</strain>
    </source>
</reference>
<evidence type="ECO:0000313" key="1">
    <source>
        <dbReference type="EMBL" id="GAA0221728.1"/>
    </source>
</evidence>
<accession>A0ABP3D477</accession>
<protein>
    <submittedName>
        <fullName evidence="1">Uncharacterized protein</fullName>
    </submittedName>
</protein>
<sequence>MRPAANVDRMDLAAAVALAHHLLSAPLPGSGYRIVDLEMSDDFYGDDDYSAADAAWAKLDAERVRLVDDLTERWGAPERLELQVDWEDERRTLMNDLAGFVTEVWSWRRDGRQVCVGVGQDDKELPVRLVLGVGDPTATGAVGRGTG</sequence>
<dbReference type="EMBL" id="BAAAGX010000002">
    <property type="protein sequence ID" value="GAA0221728.1"/>
    <property type="molecule type" value="Genomic_DNA"/>
</dbReference>
<proteinExistence type="predicted"/>
<comment type="caution">
    <text evidence="1">The sequence shown here is derived from an EMBL/GenBank/DDBJ whole genome shotgun (WGS) entry which is preliminary data.</text>
</comment>